<organism evidence="2 3">
    <name type="scientific">Obba rivulosa</name>
    <dbReference type="NCBI Taxonomy" id="1052685"/>
    <lineage>
        <taxon>Eukaryota</taxon>
        <taxon>Fungi</taxon>
        <taxon>Dikarya</taxon>
        <taxon>Basidiomycota</taxon>
        <taxon>Agaricomycotina</taxon>
        <taxon>Agaricomycetes</taxon>
        <taxon>Polyporales</taxon>
        <taxon>Gelatoporiaceae</taxon>
        <taxon>Obba</taxon>
    </lineage>
</organism>
<dbReference type="EMBL" id="KV722331">
    <property type="protein sequence ID" value="OCH96377.1"/>
    <property type="molecule type" value="Genomic_DNA"/>
</dbReference>
<dbReference type="Proteomes" id="UP000250043">
    <property type="component" value="Unassembled WGS sequence"/>
</dbReference>
<name>A0A8E2J714_9APHY</name>
<feature type="region of interest" description="Disordered" evidence="1">
    <location>
        <begin position="42"/>
        <end position="70"/>
    </location>
</feature>
<feature type="compositionally biased region" description="Polar residues" evidence="1">
    <location>
        <begin position="16"/>
        <end position="26"/>
    </location>
</feature>
<gene>
    <name evidence="2" type="ORF">OBBRIDRAFT_236150</name>
</gene>
<accession>A0A8E2J714</accession>
<feature type="region of interest" description="Disordered" evidence="1">
    <location>
        <begin position="85"/>
        <end position="104"/>
    </location>
</feature>
<evidence type="ECO:0000313" key="2">
    <source>
        <dbReference type="EMBL" id="OCH96377.1"/>
    </source>
</evidence>
<sequence length="127" mass="13951">MLGLPNIAAGRPRTSEPCSSHSRPGVLQQTWVPRKSCGRTPLGHLDAATAPMHPLTRQDKTDKAGGIRPRCRHGELSLSASHCPRTSWVISPSPRRNGLLAPARCDPDRATSHCGYRRRSRSHHTTH</sequence>
<feature type="region of interest" description="Disordered" evidence="1">
    <location>
        <begin position="1"/>
        <end position="26"/>
    </location>
</feature>
<proteinExistence type="predicted"/>
<keyword evidence="3" id="KW-1185">Reference proteome</keyword>
<protein>
    <submittedName>
        <fullName evidence="2">Uncharacterized protein</fullName>
    </submittedName>
</protein>
<reference evidence="2 3" key="1">
    <citation type="submission" date="2016-07" db="EMBL/GenBank/DDBJ databases">
        <title>Draft genome of the white-rot fungus Obba rivulosa 3A-2.</title>
        <authorList>
            <consortium name="DOE Joint Genome Institute"/>
            <person name="Miettinen O."/>
            <person name="Riley R."/>
            <person name="Acob R."/>
            <person name="Barry K."/>
            <person name="Cullen D."/>
            <person name="De Vries R."/>
            <person name="Hainaut M."/>
            <person name="Hatakka A."/>
            <person name="Henrissat B."/>
            <person name="Hilden K."/>
            <person name="Kuo R."/>
            <person name="Labutti K."/>
            <person name="Lipzen A."/>
            <person name="Makela M.R."/>
            <person name="Sandor L."/>
            <person name="Spatafora J.W."/>
            <person name="Grigoriev I.V."/>
            <person name="Hibbett D.S."/>
        </authorList>
    </citation>
    <scope>NUCLEOTIDE SEQUENCE [LARGE SCALE GENOMIC DNA]</scope>
    <source>
        <strain evidence="2 3">3A-2</strain>
    </source>
</reference>
<evidence type="ECO:0000313" key="3">
    <source>
        <dbReference type="Proteomes" id="UP000250043"/>
    </source>
</evidence>
<dbReference type="AlphaFoldDB" id="A0A8E2J714"/>
<evidence type="ECO:0000256" key="1">
    <source>
        <dbReference type="SAM" id="MobiDB-lite"/>
    </source>
</evidence>
<feature type="compositionally biased region" description="Basic and acidic residues" evidence="1">
    <location>
        <begin position="56"/>
        <end position="65"/>
    </location>
</feature>